<keyword evidence="1" id="KW-0732">Signal</keyword>
<dbReference type="AlphaFoldDB" id="A0A0B6ZT42"/>
<evidence type="ECO:0000313" key="2">
    <source>
        <dbReference type="EMBL" id="CEK70900.1"/>
    </source>
</evidence>
<sequence length="140" mass="15710">MELSIGVSFALVSCVYLLVFTSPATAKCRGQWAIHACFGGNGKRSDPNMSPETNIEPSLLRRVLFSDAQNLNRITQNDNSALNEDVMSPAENEIDGLKNTDDESNRMQLTRNAPEVRDLRRYLRALVIQHALRENEGYLI</sequence>
<gene>
    <name evidence="2" type="primary">ORF76100</name>
</gene>
<feature type="signal peptide" evidence="1">
    <location>
        <begin position="1"/>
        <end position="26"/>
    </location>
</feature>
<feature type="chain" id="PRO_5002112397" evidence="1">
    <location>
        <begin position="27"/>
        <end position="140"/>
    </location>
</feature>
<name>A0A0B6ZT42_9EUPU</name>
<protein>
    <submittedName>
        <fullName evidence="2">Uncharacterized protein</fullName>
    </submittedName>
</protein>
<proteinExistence type="predicted"/>
<dbReference type="EMBL" id="HACG01024035">
    <property type="protein sequence ID" value="CEK70900.1"/>
    <property type="molecule type" value="Transcribed_RNA"/>
</dbReference>
<accession>A0A0B6ZT42</accession>
<reference evidence="2" key="1">
    <citation type="submission" date="2014-12" db="EMBL/GenBank/DDBJ databases">
        <title>Insight into the proteome of Arion vulgaris.</title>
        <authorList>
            <person name="Aradska J."/>
            <person name="Bulat T."/>
            <person name="Smidak R."/>
            <person name="Sarate P."/>
            <person name="Gangsoo J."/>
            <person name="Sialana F."/>
            <person name="Bilban M."/>
            <person name="Lubec G."/>
        </authorList>
    </citation>
    <scope>NUCLEOTIDE SEQUENCE</scope>
    <source>
        <tissue evidence="2">Skin</tissue>
    </source>
</reference>
<evidence type="ECO:0000256" key="1">
    <source>
        <dbReference type="SAM" id="SignalP"/>
    </source>
</evidence>
<organism evidence="2">
    <name type="scientific">Arion vulgaris</name>
    <dbReference type="NCBI Taxonomy" id="1028688"/>
    <lineage>
        <taxon>Eukaryota</taxon>
        <taxon>Metazoa</taxon>
        <taxon>Spiralia</taxon>
        <taxon>Lophotrochozoa</taxon>
        <taxon>Mollusca</taxon>
        <taxon>Gastropoda</taxon>
        <taxon>Heterobranchia</taxon>
        <taxon>Euthyneura</taxon>
        <taxon>Panpulmonata</taxon>
        <taxon>Eupulmonata</taxon>
        <taxon>Stylommatophora</taxon>
        <taxon>Helicina</taxon>
        <taxon>Arionoidea</taxon>
        <taxon>Arionidae</taxon>
        <taxon>Arion</taxon>
    </lineage>
</organism>